<reference evidence="2 3" key="1">
    <citation type="submission" date="2012-07" db="EMBL/GenBank/DDBJ databases">
        <title>The Genome Sequence of Facklamia ignava CCUG 37419.</title>
        <authorList>
            <consortium name="The Broad Institute Genome Sequencing Platform"/>
            <person name="Earl A."/>
            <person name="Ward D."/>
            <person name="Feldgarden M."/>
            <person name="Gevers D."/>
            <person name="Huys G."/>
            <person name="Walker B."/>
            <person name="Young S.K."/>
            <person name="Zeng Q."/>
            <person name="Gargeya S."/>
            <person name="Fitzgerald M."/>
            <person name="Haas B."/>
            <person name="Abouelleil A."/>
            <person name="Alvarado L."/>
            <person name="Arachchi H.M."/>
            <person name="Berlin A.M."/>
            <person name="Chapman S.B."/>
            <person name="Goldberg J."/>
            <person name="Griggs A."/>
            <person name="Gujja S."/>
            <person name="Hansen M."/>
            <person name="Howarth C."/>
            <person name="Imamovic A."/>
            <person name="Larimer J."/>
            <person name="McCowen C."/>
            <person name="Montmayeur A."/>
            <person name="Murphy C."/>
            <person name="Neiman D."/>
            <person name="Pearson M."/>
            <person name="Priest M."/>
            <person name="Roberts A."/>
            <person name="Saif S."/>
            <person name="Shea T."/>
            <person name="Sisk P."/>
            <person name="Sykes S."/>
            <person name="Wortman J."/>
            <person name="Nusbaum C."/>
            <person name="Birren B."/>
        </authorList>
    </citation>
    <scope>NUCLEOTIDE SEQUENCE [LARGE SCALE GENOMIC DNA]</scope>
    <source>
        <strain evidence="2 3">CCUG 37419</strain>
    </source>
</reference>
<dbReference type="AlphaFoldDB" id="K1LHB2"/>
<dbReference type="Proteomes" id="UP000005147">
    <property type="component" value="Unassembled WGS sequence"/>
</dbReference>
<dbReference type="PATRIC" id="fig|883112.3.peg.1317"/>
<gene>
    <name evidence="2" type="ORF">HMPREF9707_01322</name>
</gene>
<accession>K1LHB2</accession>
<sequence>MISMAITKIHPIKSTLNLAIDYITKSEKTDEKIQERIDLAIKNKENPTKKRVGNVIDISTNEKAQSSKGYEVWARKHNIKTMADSIIKLREQGINSITQLDDLIKKSADDRQDLLDKIKKIETEMKSLSQDMENINTINKYRKIYKNHKKNPEDKQFAEEYYSELSVYKIAAKEILENYKKLPNTKEILTKLDKLQEKKHPYARVF</sequence>
<keyword evidence="1" id="KW-0175">Coiled coil</keyword>
<protein>
    <submittedName>
        <fullName evidence="2">Uncharacterized protein</fullName>
    </submittedName>
</protein>
<proteinExistence type="predicted"/>
<organism evidence="2 3">
    <name type="scientific">Falseniella ignava CCUG 37419</name>
    <dbReference type="NCBI Taxonomy" id="883112"/>
    <lineage>
        <taxon>Bacteria</taxon>
        <taxon>Bacillati</taxon>
        <taxon>Bacillota</taxon>
        <taxon>Bacilli</taxon>
        <taxon>Lactobacillales</taxon>
        <taxon>Aerococcaceae</taxon>
        <taxon>Falseniella</taxon>
    </lineage>
</organism>
<keyword evidence="3" id="KW-1185">Reference proteome</keyword>
<dbReference type="EMBL" id="AGZE01000036">
    <property type="protein sequence ID" value="EKB54021.1"/>
    <property type="molecule type" value="Genomic_DNA"/>
</dbReference>
<dbReference type="STRING" id="883112.HMPREF9707_01322"/>
<feature type="coiled-coil region" evidence="1">
    <location>
        <begin position="104"/>
        <end position="138"/>
    </location>
</feature>
<comment type="caution">
    <text evidence="2">The sequence shown here is derived from an EMBL/GenBank/DDBJ whole genome shotgun (WGS) entry which is preliminary data.</text>
</comment>
<evidence type="ECO:0000313" key="2">
    <source>
        <dbReference type="EMBL" id="EKB54021.1"/>
    </source>
</evidence>
<dbReference type="HOGENOM" id="CLU_031118_1_0_9"/>
<evidence type="ECO:0000256" key="1">
    <source>
        <dbReference type="SAM" id="Coils"/>
    </source>
</evidence>
<dbReference type="eggNOG" id="COG3843">
    <property type="taxonomic scope" value="Bacteria"/>
</dbReference>
<name>K1LHB2_9LACT</name>
<evidence type="ECO:0000313" key="3">
    <source>
        <dbReference type="Proteomes" id="UP000005147"/>
    </source>
</evidence>